<name>A0A401ZY26_9CHLR</name>
<protein>
    <recommendedName>
        <fullName evidence="3">Nitroreductase</fullName>
    </recommendedName>
</protein>
<sequence length="163" mass="18062">MIRPKLPEEVLQLNETLKRQPHLTEHMGPLHLFSVPGRNSGQMRATPVAPLDSDGQRYLVAAFAEADWVKNLRLSGWGILTKGQHLLRVTIVEVAVPERGPILQTFIRQMEHLGGDSSGPSGHFAFTVGPDEPLEAYTAIADRHPIFRIVEATPVSSIEETTR</sequence>
<dbReference type="AlphaFoldDB" id="A0A401ZY26"/>
<dbReference type="EMBL" id="BIFR01000001">
    <property type="protein sequence ID" value="GCE11768.1"/>
    <property type="molecule type" value="Genomic_DNA"/>
</dbReference>
<evidence type="ECO:0000313" key="2">
    <source>
        <dbReference type="Proteomes" id="UP000287352"/>
    </source>
</evidence>
<dbReference type="RefSeq" id="WP_126579446.1">
    <property type="nucleotide sequence ID" value="NZ_BIFR01000001.1"/>
</dbReference>
<accession>A0A401ZY26</accession>
<evidence type="ECO:0008006" key="3">
    <source>
        <dbReference type="Google" id="ProtNLM"/>
    </source>
</evidence>
<proteinExistence type="predicted"/>
<evidence type="ECO:0000313" key="1">
    <source>
        <dbReference type="EMBL" id="GCE11768.1"/>
    </source>
</evidence>
<comment type="caution">
    <text evidence="1">The sequence shown here is derived from an EMBL/GenBank/DDBJ whole genome shotgun (WGS) entry which is preliminary data.</text>
</comment>
<reference evidence="2" key="1">
    <citation type="submission" date="2018-12" db="EMBL/GenBank/DDBJ databases">
        <title>Tengunoibacter tsumagoiensis gen. nov., sp. nov., Dictyobacter kobayashii sp. nov., D. alpinus sp. nov., and D. joshuensis sp. nov. and description of Dictyobacteraceae fam. nov. within the order Ktedonobacterales isolated from Tengu-no-mugimeshi.</title>
        <authorList>
            <person name="Wang C.M."/>
            <person name="Zheng Y."/>
            <person name="Sakai Y."/>
            <person name="Toyoda A."/>
            <person name="Minakuchi Y."/>
            <person name="Abe K."/>
            <person name="Yokota A."/>
            <person name="Yabe S."/>
        </authorList>
    </citation>
    <scope>NUCLEOTIDE SEQUENCE [LARGE SCALE GENOMIC DNA]</scope>
    <source>
        <strain evidence="2">Uno3</strain>
    </source>
</reference>
<dbReference type="InterPro" id="IPR012349">
    <property type="entry name" value="Split_barrel_FMN-bd"/>
</dbReference>
<dbReference type="Gene3D" id="2.30.110.10">
    <property type="entry name" value="Electron Transport, Fmn-binding Protein, Chain A"/>
    <property type="match status" value="1"/>
</dbReference>
<gene>
    <name evidence="1" type="ORF">KTT_16270</name>
</gene>
<dbReference type="OrthoDB" id="3296989at2"/>
<keyword evidence="2" id="KW-1185">Reference proteome</keyword>
<dbReference type="Proteomes" id="UP000287352">
    <property type="component" value="Unassembled WGS sequence"/>
</dbReference>
<organism evidence="1 2">
    <name type="scientific">Tengunoibacter tsumagoiensis</name>
    <dbReference type="NCBI Taxonomy" id="2014871"/>
    <lineage>
        <taxon>Bacteria</taxon>
        <taxon>Bacillati</taxon>
        <taxon>Chloroflexota</taxon>
        <taxon>Ktedonobacteria</taxon>
        <taxon>Ktedonobacterales</taxon>
        <taxon>Dictyobacteraceae</taxon>
        <taxon>Tengunoibacter</taxon>
    </lineage>
</organism>